<name>A0ABP9JL39_9MICO</name>
<organism evidence="3 4">
    <name type="scientific">Terrabacter aeriphilus</name>
    <dbReference type="NCBI Taxonomy" id="515662"/>
    <lineage>
        <taxon>Bacteria</taxon>
        <taxon>Bacillati</taxon>
        <taxon>Actinomycetota</taxon>
        <taxon>Actinomycetes</taxon>
        <taxon>Micrococcales</taxon>
        <taxon>Intrasporangiaceae</taxon>
        <taxon>Terrabacter</taxon>
    </lineage>
</organism>
<dbReference type="Gene3D" id="3.30.70.270">
    <property type="match status" value="1"/>
</dbReference>
<dbReference type="InterPro" id="IPR043128">
    <property type="entry name" value="Rev_trsase/Diguanyl_cyclase"/>
</dbReference>
<dbReference type="EMBL" id="BAABIW010000028">
    <property type="protein sequence ID" value="GAA5035333.1"/>
    <property type="molecule type" value="Genomic_DNA"/>
</dbReference>
<evidence type="ECO:0000259" key="2">
    <source>
        <dbReference type="PROSITE" id="PS50878"/>
    </source>
</evidence>
<dbReference type="InterPro" id="IPR000477">
    <property type="entry name" value="RT_dom"/>
</dbReference>
<sequence length="619" mass="67926">MTELILPVALDALERLVHSEVSPSPVELAQHLRVLQRLGMAREDLVVHVERLRAINDIGPAIEQVDENALLALEMIAGSTRFALSWGPAETACAWLPLALTRSDIDAGAWHALVPSDLLPARPQLPAENALIAHLSERQWLELARRNYVPTTATFFRSPKAGLTTRPAALLSPQDRLVYEALAEHVLPSLTQLTEQHVVWPRDRTQRGNYSEYAEAPRTWDCEFIVRTDIASYYESIDHAFLAIVLRENLGVGGAFAVALEAFLDTVMSSNVGLPQGPAASDVLASAYLTDIDQEVVRLGWDVKRYADDMLIGASSFAEARQRVRDLEALLRERGLRLSQDKTRVVQAKTYVRTLDEPSDKQAFRRVVSRVVEEWLEEHPSIDQDEILRGVGVPEELLWDLLYHQTITLSAALEQVGDRLSPPWIDAYERVFATEAERLRSGGYADDPEALTTSELRECLLFMTGGSKPTWLGSLGAVIGWHPALARDISNYLTVVGRTRPGPVAQFLADRISGDLDSDLELAWLIDSAVNEQTISDALTEGLIALTKSDTRPLSRATAVRALAGSGHLAVGAWEEVLRASSPALRAELLLAKEADPDLFPDAPAGLELGTGSGSPPPS</sequence>
<dbReference type="Pfam" id="PF00078">
    <property type="entry name" value="RVT_1"/>
    <property type="match status" value="1"/>
</dbReference>
<gene>
    <name evidence="3" type="ORF">GCM10023258_37070</name>
</gene>
<evidence type="ECO:0000313" key="3">
    <source>
        <dbReference type="EMBL" id="GAA5035333.1"/>
    </source>
</evidence>
<dbReference type="Proteomes" id="UP001500427">
    <property type="component" value="Unassembled WGS sequence"/>
</dbReference>
<protein>
    <recommendedName>
        <fullName evidence="2">Reverse transcriptase domain-containing protein</fullName>
    </recommendedName>
</protein>
<dbReference type="InterPro" id="IPR051083">
    <property type="entry name" value="GrpII_Intron_Splice-Mob/Def"/>
</dbReference>
<dbReference type="CDD" id="cd01646">
    <property type="entry name" value="RT_Bac_retron_I"/>
    <property type="match status" value="1"/>
</dbReference>
<keyword evidence="4" id="KW-1185">Reference proteome</keyword>
<comment type="caution">
    <text evidence="3">The sequence shown here is derived from an EMBL/GenBank/DDBJ whole genome shotgun (WGS) entry which is preliminary data.</text>
</comment>
<accession>A0ABP9JL39</accession>
<dbReference type="RefSeq" id="WP_345509009.1">
    <property type="nucleotide sequence ID" value="NZ_BAABIW010000028.1"/>
</dbReference>
<proteinExistence type="predicted"/>
<evidence type="ECO:0000313" key="4">
    <source>
        <dbReference type="Proteomes" id="UP001500427"/>
    </source>
</evidence>
<comment type="function">
    <text evidence="1">Poorly processive, error-prone DNA polymerase involved in untargeted mutagenesis. Copies undamaged DNA at stalled replication forks, which arise in vivo from mismatched or misaligned primer ends. These misaligned primers can be extended by PolIV. Exhibits no 3'-5' exonuclease (proofreading) activity. May be involved in translesional synthesis, in conjunction with the beta clamp from PolIII.</text>
</comment>
<dbReference type="InterPro" id="IPR043502">
    <property type="entry name" value="DNA/RNA_pol_sf"/>
</dbReference>
<dbReference type="PROSITE" id="PS50878">
    <property type="entry name" value="RT_POL"/>
    <property type="match status" value="1"/>
</dbReference>
<evidence type="ECO:0000256" key="1">
    <source>
        <dbReference type="ARBA" id="ARBA00025589"/>
    </source>
</evidence>
<dbReference type="PANTHER" id="PTHR34047">
    <property type="entry name" value="NUCLEAR INTRON MATURASE 1, MITOCHONDRIAL-RELATED"/>
    <property type="match status" value="1"/>
</dbReference>
<feature type="domain" description="Reverse transcriptase" evidence="2">
    <location>
        <begin position="137"/>
        <end position="369"/>
    </location>
</feature>
<reference evidence="4" key="1">
    <citation type="journal article" date="2019" name="Int. J. Syst. Evol. Microbiol.">
        <title>The Global Catalogue of Microorganisms (GCM) 10K type strain sequencing project: providing services to taxonomists for standard genome sequencing and annotation.</title>
        <authorList>
            <consortium name="The Broad Institute Genomics Platform"/>
            <consortium name="The Broad Institute Genome Sequencing Center for Infectious Disease"/>
            <person name="Wu L."/>
            <person name="Ma J."/>
        </authorList>
    </citation>
    <scope>NUCLEOTIDE SEQUENCE [LARGE SCALE GENOMIC DNA]</scope>
    <source>
        <strain evidence="4">JCM 17687</strain>
    </source>
</reference>
<dbReference type="SUPFAM" id="SSF56672">
    <property type="entry name" value="DNA/RNA polymerases"/>
    <property type="match status" value="1"/>
</dbReference>
<dbReference type="PANTHER" id="PTHR34047:SF8">
    <property type="entry name" value="PROTEIN YKFC"/>
    <property type="match status" value="1"/>
</dbReference>